<accession>A0A1E4TEL5</accession>
<dbReference type="PANTHER" id="PTHR10381">
    <property type="entry name" value="ATP-DEPENDENT CLP PROTEASE PROTEOLYTIC SUBUNIT"/>
    <property type="match status" value="1"/>
</dbReference>
<dbReference type="GO" id="GO:0009368">
    <property type="term" value="C:endopeptidase Clp complex"/>
    <property type="evidence" value="ECO:0007669"/>
    <property type="project" value="TreeGrafter"/>
</dbReference>
<keyword evidence="10" id="KW-1185">Reference proteome</keyword>
<protein>
    <recommendedName>
        <fullName evidence="8">ATP-dependent Clp protease proteolytic subunit</fullName>
        <ecNumber evidence="7">3.4.21.92</ecNumber>
    </recommendedName>
</protein>
<evidence type="ECO:0000256" key="1">
    <source>
        <dbReference type="ARBA" id="ARBA00007039"/>
    </source>
</evidence>
<dbReference type="Pfam" id="PF00574">
    <property type="entry name" value="CLP_protease"/>
    <property type="match status" value="1"/>
</dbReference>
<name>A0A1E4TEL5_9ASCO</name>
<keyword evidence="4 7" id="KW-0720">Serine protease</keyword>
<dbReference type="InterPro" id="IPR033135">
    <property type="entry name" value="ClpP_His_AS"/>
</dbReference>
<dbReference type="GO" id="GO:0051117">
    <property type="term" value="F:ATPase binding"/>
    <property type="evidence" value="ECO:0007669"/>
    <property type="project" value="TreeGrafter"/>
</dbReference>
<dbReference type="PANTHER" id="PTHR10381:SF11">
    <property type="entry name" value="ATP-DEPENDENT CLP PROTEASE PROTEOLYTIC SUBUNIT, MITOCHONDRIAL"/>
    <property type="match status" value="1"/>
</dbReference>
<evidence type="ECO:0000256" key="5">
    <source>
        <dbReference type="PROSITE-ProRule" id="PRU10085"/>
    </source>
</evidence>
<dbReference type="Gene3D" id="3.90.226.10">
    <property type="entry name" value="2-enoyl-CoA Hydratase, Chain A, domain 1"/>
    <property type="match status" value="1"/>
</dbReference>
<dbReference type="NCBIfam" id="NF001368">
    <property type="entry name" value="PRK00277.1"/>
    <property type="match status" value="1"/>
</dbReference>
<feature type="active site" evidence="6">
    <location>
        <position position="130"/>
    </location>
</feature>
<evidence type="ECO:0000313" key="10">
    <source>
        <dbReference type="Proteomes" id="UP000095023"/>
    </source>
</evidence>
<dbReference type="FunFam" id="3.90.226.10:FF:000001">
    <property type="entry name" value="ATP-dependent Clp protease proteolytic subunit"/>
    <property type="match status" value="1"/>
</dbReference>
<dbReference type="InterPro" id="IPR001907">
    <property type="entry name" value="ClpP"/>
</dbReference>
<evidence type="ECO:0000313" key="9">
    <source>
        <dbReference type="EMBL" id="ODV90143.1"/>
    </source>
</evidence>
<sequence length="207" mass="22567">MAALRGLRSLIPTVIDENGSAMLHFDVFSMLLRERIIMITGPIEDNMASTTVAQLLFLERESKDKPINVYINSPGGSVTAGLSIYDTMQFIKSPVSTVCVGQAASMASLLLAGGAKGQRSMLENASVMIHQPSGGIQGQASDIAIQAKQILQTRELLNRLYKRHMKSDLTLESINQLMERDNYLQAEQALELGLIDNILVGEESKSS</sequence>
<feature type="active site" evidence="5">
    <location>
        <position position="105"/>
    </location>
</feature>
<organism evidence="9 10">
    <name type="scientific">Tortispora caseinolytica NRRL Y-17796</name>
    <dbReference type="NCBI Taxonomy" id="767744"/>
    <lineage>
        <taxon>Eukaryota</taxon>
        <taxon>Fungi</taxon>
        <taxon>Dikarya</taxon>
        <taxon>Ascomycota</taxon>
        <taxon>Saccharomycotina</taxon>
        <taxon>Trigonopsidomycetes</taxon>
        <taxon>Trigonopsidales</taxon>
        <taxon>Trigonopsidaceae</taxon>
        <taxon>Tortispora</taxon>
    </lineage>
</organism>
<proteinExistence type="inferred from homology"/>
<dbReference type="GO" id="GO:0004176">
    <property type="term" value="F:ATP-dependent peptidase activity"/>
    <property type="evidence" value="ECO:0007669"/>
    <property type="project" value="InterPro"/>
</dbReference>
<dbReference type="SUPFAM" id="SSF52096">
    <property type="entry name" value="ClpP/crotonase"/>
    <property type="match status" value="1"/>
</dbReference>
<evidence type="ECO:0000256" key="2">
    <source>
        <dbReference type="ARBA" id="ARBA00022670"/>
    </source>
</evidence>
<evidence type="ECO:0000256" key="7">
    <source>
        <dbReference type="RuleBase" id="RU000549"/>
    </source>
</evidence>
<evidence type="ECO:0000256" key="8">
    <source>
        <dbReference type="RuleBase" id="RU003567"/>
    </source>
</evidence>
<keyword evidence="2 7" id="KW-0645">Protease</keyword>
<dbReference type="PROSITE" id="PS00382">
    <property type="entry name" value="CLP_PROTEASE_HIS"/>
    <property type="match status" value="1"/>
</dbReference>
<dbReference type="OrthoDB" id="2017408at2759"/>
<dbReference type="InterPro" id="IPR018215">
    <property type="entry name" value="ClpP_Ser_AS"/>
</dbReference>
<evidence type="ECO:0000256" key="3">
    <source>
        <dbReference type="ARBA" id="ARBA00022801"/>
    </source>
</evidence>
<dbReference type="InterPro" id="IPR023562">
    <property type="entry name" value="ClpP/TepA"/>
</dbReference>
<reference evidence="10" key="1">
    <citation type="submission" date="2016-02" db="EMBL/GenBank/DDBJ databases">
        <title>Comparative genomics of biotechnologically important yeasts.</title>
        <authorList>
            <consortium name="DOE Joint Genome Institute"/>
            <person name="Riley R."/>
            <person name="Haridas S."/>
            <person name="Wolfe K.H."/>
            <person name="Lopes M.R."/>
            <person name="Hittinger C.T."/>
            <person name="Goker M."/>
            <person name="Salamov A."/>
            <person name="Wisecaver J."/>
            <person name="Long T.M."/>
            <person name="Aerts A.L."/>
            <person name="Barry K."/>
            <person name="Choi C."/>
            <person name="Clum A."/>
            <person name="Coughlan A.Y."/>
            <person name="Deshpande S."/>
            <person name="Douglass A.P."/>
            <person name="Hanson S.J."/>
            <person name="Klenk H.-P."/>
            <person name="Labutti K."/>
            <person name="Lapidus A."/>
            <person name="Lindquist E."/>
            <person name="Lipzen A."/>
            <person name="Meier-Kolthoff J.P."/>
            <person name="Ohm R.A."/>
            <person name="Otillar R.P."/>
            <person name="Pangilinan J."/>
            <person name="Peng Y."/>
            <person name="Rokas A."/>
            <person name="Rosa C.A."/>
            <person name="Scheuner C."/>
            <person name="Sibirny A.A."/>
            <person name="Slot J.C."/>
            <person name="Stielow J.B."/>
            <person name="Sun H."/>
            <person name="Kurtzman C.P."/>
            <person name="Blackwell M."/>
            <person name="Jeffries T.W."/>
            <person name="Grigoriev I.V."/>
        </authorList>
    </citation>
    <scope>NUCLEOTIDE SEQUENCE [LARGE SCALE GENOMIC DNA]</scope>
    <source>
        <strain evidence="10">NRRL Y-17796</strain>
    </source>
</reference>
<dbReference type="EC" id="3.4.21.92" evidence="7"/>
<evidence type="ECO:0000256" key="6">
    <source>
        <dbReference type="PROSITE-ProRule" id="PRU10086"/>
    </source>
</evidence>
<dbReference type="CDD" id="cd07017">
    <property type="entry name" value="S14_ClpP_2"/>
    <property type="match status" value="1"/>
</dbReference>
<dbReference type="HAMAP" id="MF_00444">
    <property type="entry name" value="ClpP"/>
    <property type="match status" value="1"/>
</dbReference>
<gene>
    <name evidence="9" type="ORF">CANCADRAFT_101642</name>
</gene>
<dbReference type="PRINTS" id="PR00127">
    <property type="entry name" value="CLPPROTEASEP"/>
</dbReference>
<evidence type="ECO:0000256" key="4">
    <source>
        <dbReference type="ARBA" id="ARBA00022825"/>
    </source>
</evidence>
<dbReference type="GO" id="GO:0006515">
    <property type="term" value="P:protein quality control for misfolded or incompletely synthesized proteins"/>
    <property type="evidence" value="ECO:0007669"/>
    <property type="project" value="TreeGrafter"/>
</dbReference>
<dbReference type="AlphaFoldDB" id="A0A1E4TEL5"/>
<dbReference type="EMBL" id="KV453842">
    <property type="protein sequence ID" value="ODV90143.1"/>
    <property type="molecule type" value="Genomic_DNA"/>
</dbReference>
<dbReference type="GO" id="GO:0004252">
    <property type="term" value="F:serine-type endopeptidase activity"/>
    <property type="evidence" value="ECO:0007669"/>
    <property type="project" value="UniProtKB-EC"/>
</dbReference>
<keyword evidence="3 7" id="KW-0378">Hydrolase</keyword>
<dbReference type="InterPro" id="IPR029045">
    <property type="entry name" value="ClpP/crotonase-like_dom_sf"/>
</dbReference>
<dbReference type="PROSITE" id="PS00381">
    <property type="entry name" value="CLP_PROTEASE_SER"/>
    <property type="match status" value="1"/>
</dbReference>
<dbReference type="Proteomes" id="UP000095023">
    <property type="component" value="Unassembled WGS sequence"/>
</dbReference>
<comment type="similarity">
    <text evidence="1 8">Belongs to the peptidase S14 family.</text>
</comment>